<name>A0ABX5RJ52_9BACT</name>
<organism evidence="1 2">
    <name type="scientific">Desulfobacter hydrogenophilus</name>
    <dbReference type="NCBI Taxonomy" id="2291"/>
    <lineage>
        <taxon>Bacteria</taxon>
        <taxon>Pseudomonadati</taxon>
        <taxon>Thermodesulfobacteriota</taxon>
        <taxon>Desulfobacteria</taxon>
        <taxon>Desulfobacterales</taxon>
        <taxon>Desulfobacteraceae</taxon>
        <taxon>Desulfobacter</taxon>
    </lineage>
</organism>
<keyword evidence="2" id="KW-1185">Reference proteome</keyword>
<dbReference type="RefSeq" id="WP_111960328.1">
    <property type="nucleotide sequence ID" value="NZ_CP036313.1"/>
</dbReference>
<proteinExistence type="predicted"/>
<dbReference type="Proteomes" id="UP000293902">
    <property type="component" value="Chromosome"/>
</dbReference>
<accession>A0ABX5RJ52</accession>
<evidence type="ECO:0000313" key="2">
    <source>
        <dbReference type="Proteomes" id="UP000293902"/>
    </source>
</evidence>
<reference evidence="1 2" key="1">
    <citation type="submission" date="2019-02" db="EMBL/GenBank/DDBJ databases">
        <title>Complete genome sequence of Desulfobacter hydrogenophilus AcRS1.</title>
        <authorList>
            <person name="Marietou A."/>
            <person name="Lund M.B."/>
            <person name="Marshall I.P.G."/>
            <person name="Schreiber L."/>
            <person name="Jorgensen B."/>
        </authorList>
    </citation>
    <scope>NUCLEOTIDE SEQUENCE [LARGE SCALE GENOMIC DNA]</scope>
    <source>
        <strain evidence="1 2">AcRS1</strain>
    </source>
</reference>
<dbReference type="EMBL" id="CP036313">
    <property type="protein sequence ID" value="QBH14113.1"/>
    <property type="molecule type" value="Genomic_DNA"/>
</dbReference>
<gene>
    <name evidence="1" type="ORF">EYB58_15040</name>
</gene>
<protein>
    <recommendedName>
        <fullName evidence="3">HNH endonuclease</fullName>
    </recommendedName>
</protein>
<sequence length="77" mass="8554">MDSNVLAQKKASRVQGFRTGDIVTAIVPKGKKIGYYKGRVAVRATGFFNITNNKITTQGISHKHCQIIHGRDGYNYN</sequence>
<evidence type="ECO:0008006" key="3">
    <source>
        <dbReference type="Google" id="ProtNLM"/>
    </source>
</evidence>
<evidence type="ECO:0000313" key="1">
    <source>
        <dbReference type="EMBL" id="QBH14113.1"/>
    </source>
</evidence>